<dbReference type="GO" id="GO:0010945">
    <property type="term" value="F:coenzyme A diphosphatase activity"/>
    <property type="evidence" value="ECO:0000266"/>
    <property type="project" value="RGD"/>
</dbReference>
<evidence type="ECO:0000313" key="8">
    <source>
        <dbReference type="Ensembl" id="ENSRNOP00000032779.6"/>
    </source>
</evidence>
<evidence type="ECO:0000256" key="5">
    <source>
        <dbReference type="ARBA" id="ARBA00022842"/>
    </source>
</evidence>
<dbReference type="GeneTree" id="ENSGT00940000159631"/>
<reference evidence="8" key="3">
    <citation type="submission" date="2025-09" db="UniProtKB">
        <authorList>
            <consortium name="Ensembl"/>
        </authorList>
    </citation>
    <scope>IDENTIFICATION</scope>
    <source>
        <strain evidence="8">Brown Norway</strain>
    </source>
</reference>
<keyword evidence="4" id="KW-0378">Hydrolase</keyword>
<dbReference type="RGD" id="1306719">
    <property type="gene designation" value="Nudt7"/>
</dbReference>
<comment type="cofactor">
    <cofactor evidence="2">
        <name>Mg(2+)</name>
        <dbReference type="ChEBI" id="CHEBI:18420"/>
    </cofactor>
</comment>
<dbReference type="GO" id="GO:0036114">
    <property type="term" value="P:medium-chain fatty-acyl-CoA catabolic process"/>
    <property type="evidence" value="ECO:0000266"/>
    <property type="project" value="RGD"/>
</dbReference>
<dbReference type="PeptideAtlas" id="D3ZV74"/>
<comment type="cofactor">
    <cofactor evidence="1">
        <name>Mn(2+)</name>
        <dbReference type="ChEBI" id="CHEBI:29035"/>
    </cofactor>
</comment>
<dbReference type="GO" id="GO:1902859">
    <property type="term" value="P:propionyl-CoA catabolic process"/>
    <property type="evidence" value="ECO:0000266"/>
    <property type="project" value="RGD"/>
</dbReference>
<dbReference type="Bgee" id="ENSRNOG00000011976">
    <property type="expression patterns" value="Expressed in pancreas and 19 other cell types or tissues"/>
</dbReference>
<dbReference type="SUPFAM" id="SSF55811">
    <property type="entry name" value="Nudix"/>
    <property type="match status" value="1"/>
</dbReference>
<feature type="domain" description="Nudix hydrolase" evidence="7">
    <location>
        <begin position="61"/>
        <end position="228"/>
    </location>
</feature>
<dbReference type="CTD" id="283927"/>
<dbReference type="InterPro" id="IPR015797">
    <property type="entry name" value="NUDIX_hydrolase-like_dom_sf"/>
</dbReference>
<dbReference type="GO" id="GO:1901289">
    <property type="term" value="P:succinyl-CoA catabolic process"/>
    <property type="evidence" value="ECO:0000266"/>
    <property type="project" value="RGD"/>
</dbReference>
<organism evidence="8 9">
    <name type="scientific">Rattus norvegicus</name>
    <name type="common">Rat</name>
    <dbReference type="NCBI Taxonomy" id="10116"/>
    <lineage>
        <taxon>Eukaryota</taxon>
        <taxon>Metazoa</taxon>
        <taxon>Chordata</taxon>
        <taxon>Craniata</taxon>
        <taxon>Vertebrata</taxon>
        <taxon>Euteleostomi</taxon>
        <taxon>Mammalia</taxon>
        <taxon>Eutheria</taxon>
        <taxon>Euarchontoglires</taxon>
        <taxon>Glires</taxon>
        <taxon>Rodentia</taxon>
        <taxon>Myomorpha</taxon>
        <taxon>Muroidea</taxon>
        <taxon>Muridae</taxon>
        <taxon>Murinae</taxon>
        <taxon>Rattus</taxon>
    </lineage>
</organism>
<dbReference type="AlphaFoldDB" id="D3ZV74"/>
<evidence type="ECO:0000313" key="9">
    <source>
        <dbReference type="Proteomes" id="UP000002494"/>
    </source>
</evidence>
<accession>D3ZV74</accession>
<name>D3ZV74_RAT</name>
<evidence type="ECO:0000256" key="4">
    <source>
        <dbReference type="ARBA" id="ARBA00022801"/>
    </source>
</evidence>
<reference evidence="8" key="2">
    <citation type="submission" date="2025-08" db="UniProtKB">
        <authorList>
            <consortium name="Ensembl"/>
        </authorList>
    </citation>
    <scope>IDENTIFICATION</scope>
    <source>
        <strain evidence="8">Brown Norway</strain>
    </source>
</reference>
<dbReference type="RefSeq" id="XP_063134210.1">
    <property type="nucleotide sequence ID" value="XM_063278140.1"/>
</dbReference>
<dbReference type="InParanoid" id="D3ZV74"/>
<evidence type="ECO:0000256" key="6">
    <source>
        <dbReference type="ARBA" id="ARBA00023211"/>
    </source>
</evidence>
<dbReference type="PaxDb" id="10116-ENSRNOP00000032779"/>
<evidence type="ECO:0000256" key="2">
    <source>
        <dbReference type="ARBA" id="ARBA00001946"/>
    </source>
</evidence>
<evidence type="ECO:0000256" key="1">
    <source>
        <dbReference type="ARBA" id="ARBA00001936"/>
    </source>
</evidence>
<keyword evidence="3" id="KW-0479">Metal-binding</keyword>
<dbReference type="Ensembl" id="ENSRNOT00000034012.8">
    <property type="protein sequence ID" value="ENSRNOP00000032779.6"/>
    <property type="gene ID" value="ENSRNOG00000011976.9"/>
</dbReference>
<dbReference type="GO" id="GO:1902858">
    <property type="term" value="P:propionyl-CoA metabolic process"/>
    <property type="evidence" value="ECO:0000266"/>
    <property type="project" value="RGD"/>
</dbReference>
<dbReference type="GO" id="GO:0044580">
    <property type="term" value="P:butyryl-CoA catabolic process"/>
    <property type="evidence" value="ECO:0000266"/>
    <property type="project" value="RGD"/>
</dbReference>
<sequence>MRVRVRTRCFPKSPAACRKGTAGPMPRPCGLQESVRNNLIDDAKARLKKFDVGTRYSHLSPSKYSVLLPLLARGEKLYLLFTVRSDKRFFHINIPGSTSHSTLITESTWMAIGEGMDQEKCKLRRAPGEVCFPGGKRDPVDADDTATALREAQEEVGLHPHQVEVVSHLVPYFINNNDLVTPVVGFLDPDFQAQPNADEVKDVFLVPLDYFLCPQVYYQSHFTHSGYHFVLHCFEYTDPETGSKYLIKGMTSKLAVLAALIIFEKSPSFETEFDLHDLIPSCEKTFLHRCSSSKL</sequence>
<dbReference type="PANTHER" id="PTHR12992">
    <property type="entry name" value="NUDIX HYDROLASE"/>
    <property type="match status" value="1"/>
</dbReference>
<dbReference type="STRING" id="10116.ENSRNOP00000032779"/>
<protein>
    <submittedName>
        <fullName evidence="8">Nudix hydrolase 7</fullName>
    </submittedName>
</protein>
<dbReference type="InterPro" id="IPR045121">
    <property type="entry name" value="CoAse"/>
</dbReference>
<evidence type="ECO:0000256" key="3">
    <source>
        <dbReference type="ARBA" id="ARBA00022723"/>
    </source>
</evidence>
<dbReference type="Pfam" id="PF00293">
    <property type="entry name" value="NUDIX"/>
    <property type="match status" value="1"/>
</dbReference>
<dbReference type="PANTHER" id="PTHR12992:SF24">
    <property type="entry name" value="PEROXISOMAL COENZYME A DIPHOSPHATASE NUDT7"/>
    <property type="match status" value="1"/>
</dbReference>
<gene>
    <name evidence="8 10" type="primary">Nudt7</name>
</gene>
<dbReference type="GO" id="GO:0050873">
    <property type="term" value="P:brown fat cell differentiation"/>
    <property type="evidence" value="ECO:0000266"/>
    <property type="project" value="RGD"/>
</dbReference>
<dbReference type="GO" id="GO:0015938">
    <property type="term" value="P:coenzyme A catabolic process"/>
    <property type="evidence" value="ECO:0000266"/>
    <property type="project" value="RGD"/>
</dbReference>
<dbReference type="GO" id="GO:0000287">
    <property type="term" value="F:magnesium ion binding"/>
    <property type="evidence" value="ECO:0000266"/>
    <property type="project" value="RGD"/>
</dbReference>
<dbReference type="GO" id="GO:0030515">
    <property type="term" value="F:snoRNA binding"/>
    <property type="evidence" value="ECO:0000266"/>
    <property type="project" value="RGD"/>
</dbReference>
<keyword evidence="6" id="KW-0464">Manganese</keyword>
<dbReference type="GO" id="GO:0005777">
    <property type="term" value="C:peroxisome"/>
    <property type="evidence" value="ECO:0000266"/>
    <property type="project" value="RGD"/>
</dbReference>
<dbReference type="OMA" id="HSFHFVD"/>
<dbReference type="FunCoup" id="D3ZV74">
    <property type="interactions" value="232"/>
</dbReference>
<dbReference type="CDD" id="cd03426">
    <property type="entry name" value="NUDIX_CoAse_Nudt7"/>
    <property type="match status" value="1"/>
</dbReference>
<dbReference type="InterPro" id="IPR000086">
    <property type="entry name" value="NUDIX_hydrolase_dom"/>
</dbReference>
<reference evidence="8" key="1">
    <citation type="submission" date="2024-01" db="EMBL/GenBank/DDBJ databases">
        <title>GRCr8: a new rat reference genome assembly contstructed from accurate long reads and long range scaffolding.</title>
        <authorList>
            <person name="Doris P.A."/>
            <person name="Kalbfleisch T."/>
            <person name="Li K."/>
            <person name="Howe K."/>
            <person name="Wood J."/>
        </authorList>
    </citation>
    <scope>NUCLEOTIDE SEQUENCE [LARGE SCALE GENOMIC DNA]</scope>
    <source>
        <strain evidence="8">Brown Norway</strain>
    </source>
</reference>
<dbReference type="AGR" id="RGD:1306719"/>
<dbReference type="UCSC" id="RGD:1306719">
    <property type="organism name" value="rat"/>
</dbReference>
<evidence type="ECO:0000313" key="10">
    <source>
        <dbReference type="RGD" id="1306719"/>
    </source>
</evidence>
<dbReference type="eggNOG" id="KOG3069">
    <property type="taxonomic scope" value="Eukaryota"/>
</dbReference>
<dbReference type="GO" id="GO:0046356">
    <property type="term" value="P:acetyl-CoA catabolic process"/>
    <property type="evidence" value="ECO:0000266"/>
    <property type="project" value="RGD"/>
</dbReference>
<dbReference type="GO" id="GO:2001294">
    <property type="term" value="P:malonyl-CoA catabolic process"/>
    <property type="evidence" value="ECO:0000266"/>
    <property type="project" value="RGD"/>
</dbReference>
<keyword evidence="9" id="KW-1185">Reference proteome</keyword>
<dbReference type="Proteomes" id="UP000002494">
    <property type="component" value="Chromosome 19"/>
</dbReference>
<dbReference type="ExpressionAtlas" id="D3ZV74">
    <property type="expression patterns" value="baseline and differential"/>
</dbReference>
<dbReference type="GeneID" id="361413"/>
<evidence type="ECO:0000259" key="7">
    <source>
        <dbReference type="PROSITE" id="PS51462"/>
    </source>
</evidence>
<dbReference type="Reactome" id="R-RNO-9033241">
    <property type="pathway name" value="Peroxisomal protein import"/>
</dbReference>
<keyword evidence="5" id="KW-0460">Magnesium</keyword>
<proteinExistence type="predicted"/>
<dbReference type="VEuPathDB" id="HostDB:ENSRNOG00000011976"/>
<dbReference type="PROSITE" id="PS51462">
    <property type="entry name" value="NUDIX"/>
    <property type="match status" value="1"/>
</dbReference>
<dbReference type="HOGENOM" id="CLU_040940_6_0_1"/>
<dbReference type="Gene3D" id="3.90.79.10">
    <property type="entry name" value="Nucleoside Triphosphate Pyrophosphohydrolase"/>
    <property type="match status" value="1"/>
</dbReference>